<sequence length="259" mass="28237">MTDKALPPPPYGNGEKNIYSNGSDLKPPLIDAPAPSSSATTTAVPHRPEIKVPSSGSFTRLSLQTKWANITGTYYINAVNPAPPNLQSRRKRRKQKKTREIPDAVFRTRRGNLTLDLCTNGYAKDVPRASIRASSRSGNISLNLIAGGAAKPKFDLECGSRSGTIVLFVPETYSGVIQLHTKSGTMNFLPGISSEMNVVKSSDTECMVYVRSRLMAPNQPADFCRVRTRGGDIIVGERGKDTYHKPKTLLEKLTGFLSV</sequence>
<feature type="compositionally biased region" description="Pro residues" evidence="1">
    <location>
        <begin position="1"/>
        <end position="11"/>
    </location>
</feature>
<evidence type="ECO:0000313" key="3">
    <source>
        <dbReference type="EMBL" id="KAJ7623228.1"/>
    </source>
</evidence>
<dbReference type="Pfam" id="PF24016">
    <property type="entry name" value="DUF7330"/>
    <property type="match status" value="1"/>
</dbReference>
<accession>A0AAD7BJV6</accession>
<dbReference type="EMBL" id="JARKIF010000014">
    <property type="protein sequence ID" value="KAJ7623228.1"/>
    <property type="molecule type" value="Genomic_DNA"/>
</dbReference>
<proteinExistence type="predicted"/>
<protein>
    <recommendedName>
        <fullName evidence="2">DUF7330 domain-containing protein</fullName>
    </recommendedName>
</protein>
<reference evidence="3" key="1">
    <citation type="submission" date="2023-03" db="EMBL/GenBank/DDBJ databases">
        <title>Massive genome expansion in bonnet fungi (Mycena s.s.) driven by repeated elements and novel gene families across ecological guilds.</title>
        <authorList>
            <consortium name="Lawrence Berkeley National Laboratory"/>
            <person name="Harder C.B."/>
            <person name="Miyauchi S."/>
            <person name="Viragh M."/>
            <person name="Kuo A."/>
            <person name="Thoen E."/>
            <person name="Andreopoulos B."/>
            <person name="Lu D."/>
            <person name="Skrede I."/>
            <person name="Drula E."/>
            <person name="Henrissat B."/>
            <person name="Morin E."/>
            <person name="Kohler A."/>
            <person name="Barry K."/>
            <person name="LaButti K."/>
            <person name="Morin E."/>
            <person name="Salamov A."/>
            <person name="Lipzen A."/>
            <person name="Mereny Z."/>
            <person name="Hegedus B."/>
            <person name="Baldrian P."/>
            <person name="Stursova M."/>
            <person name="Weitz H."/>
            <person name="Taylor A."/>
            <person name="Grigoriev I.V."/>
            <person name="Nagy L.G."/>
            <person name="Martin F."/>
            <person name="Kauserud H."/>
        </authorList>
    </citation>
    <scope>NUCLEOTIDE SEQUENCE</scope>
    <source>
        <strain evidence="3">9284</strain>
    </source>
</reference>
<name>A0AAD7BJV6_9AGAR</name>
<feature type="region of interest" description="Disordered" evidence="1">
    <location>
        <begin position="1"/>
        <end position="51"/>
    </location>
</feature>
<evidence type="ECO:0000313" key="4">
    <source>
        <dbReference type="Proteomes" id="UP001221142"/>
    </source>
</evidence>
<feature type="domain" description="DUF7330" evidence="2">
    <location>
        <begin position="61"/>
        <end position="209"/>
    </location>
</feature>
<evidence type="ECO:0000256" key="1">
    <source>
        <dbReference type="SAM" id="MobiDB-lite"/>
    </source>
</evidence>
<dbReference type="InterPro" id="IPR055754">
    <property type="entry name" value="DUF7330"/>
</dbReference>
<keyword evidence="4" id="KW-1185">Reference proteome</keyword>
<gene>
    <name evidence="3" type="ORF">FB45DRAFT_1031160</name>
</gene>
<feature type="compositionally biased region" description="Low complexity" evidence="1">
    <location>
        <begin position="32"/>
        <end position="45"/>
    </location>
</feature>
<dbReference type="Proteomes" id="UP001221142">
    <property type="component" value="Unassembled WGS sequence"/>
</dbReference>
<comment type="caution">
    <text evidence="3">The sequence shown here is derived from an EMBL/GenBank/DDBJ whole genome shotgun (WGS) entry which is preliminary data.</text>
</comment>
<evidence type="ECO:0000259" key="2">
    <source>
        <dbReference type="Pfam" id="PF24016"/>
    </source>
</evidence>
<dbReference type="AlphaFoldDB" id="A0AAD7BJV6"/>
<organism evidence="3 4">
    <name type="scientific">Roridomyces roridus</name>
    <dbReference type="NCBI Taxonomy" id="1738132"/>
    <lineage>
        <taxon>Eukaryota</taxon>
        <taxon>Fungi</taxon>
        <taxon>Dikarya</taxon>
        <taxon>Basidiomycota</taxon>
        <taxon>Agaricomycotina</taxon>
        <taxon>Agaricomycetes</taxon>
        <taxon>Agaricomycetidae</taxon>
        <taxon>Agaricales</taxon>
        <taxon>Marasmiineae</taxon>
        <taxon>Mycenaceae</taxon>
        <taxon>Roridomyces</taxon>
    </lineage>
</organism>